<dbReference type="InterPro" id="IPR008928">
    <property type="entry name" value="6-hairpin_glycosidase_sf"/>
</dbReference>
<evidence type="ECO:0000259" key="7">
    <source>
        <dbReference type="Pfam" id="PF03633"/>
    </source>
</evidence>
<evidence type="ECO:0000256" key="5">
    <source>
        <dbReference type="PIRSR" id="PIRSR036289-51"/>
    </source>
</evidence>
<sequence length="777" mass="90231">MANIYKNRFSEEVRKYLSDDEWLHVEENYDRLANYENESIFALTSGKMSSRGAHEEGFSLKSLPAHYVHGVFDRSEAYQRELVNTPDWAKLKMYVSLEPIALETGQGISDYIRVLDLKNGLVAKHYIHESREGRKTQVEIVKYMSREHQTVGGFRYYITPLNYEEVIEFENIIDATVTNFLDYPRFRVKHLTVRDVFSLGGDGVGVLTETRDFLQAVCTTAAVRMSDLNGEEISTNREFKPFGEVACEFFDAKPKEGQTIVIDKFAAVAAEKDGFDVRKVSEHDLRIAIEEGFEHHLEKNREIYAEMWKRADIKVSGDEKMQKGLRFNIFHLMGTPNPRDNMTNLGPKLMHGEEYGGHAFWDTELFMLPFFSLVFPEIAKNLVEYRYNMLPGAKRNAKKRGGLGARYPWQSADTGDEECPEWTILYDGSVEPCTVADEEVHVTADVIYGGMQYYLYTGDDEYFYNNLIEMLIETSRFWLSRLEWNAAQERFEITGITGPDEWHENVSNNTFTNYMTRWSLQYAAQELQKVQVDRPEIYARVAKKVDFDPAEIDKWLETAELIYVPEAAEDGLIEQFEGYFDLHDKEIYEYNDNNMPLWPEELKQYPREETTILKQADIVMLMFLFRDVFPMEVQRRNFEYYEKRTMHGSSLSPSIYCLMGVHTGNDKLAYEYLERTTYIDLENKNNNTREGLHAAAMGGTWQAVVFGYGGLTVFKNGEIHFDPNLPKEWSGLEFRFVYRGALLTVNLTHDDIKVTSDKDEKLNYYYNGELKEVEIAG</sequence>
<dbReference type="GO" id="GO:0004553">
    <property type="term" value="F:hydrolase activity, hydrolyzing O-glycosyl compounds"/>
    <property type="evidence" value="ECO:0007669"/>
    <property type="project" value="TreeGrafter"/>
</dbReference>
<dbReference type="Pfam" id="PF03636">
    <property type="entry name" value="Glyco_hydro_65N"/>
    <property type="match status" value="1"/>
</dbReference>
<keyword evidence="2" id="KW-0328">Glycosyltransferase</keyword>
<dbReference type="GO" id="GO:0030246">
    <property type="term" value="F:carbohydrate binding"/>
    <property type="evidence" value="ECO:0007669"/>
    <property type="project" value="InterPro"/>
</dbReference>
<keyword evidence="10" id="KW-1185">Reference proteome</keyword>
<dbReference type="Pfam" id="PF03633">
    <property type="entry name" value="Glyco_hydro_65C"/>
    <property type="match status" value="1"/>
</dbReference>
<protein>
    <submittedName>
        <fullName evidence="9">Family 65 glycosyl hydrolase</fullName>
    </submittedName>
</protein>
<dbReference type="EMBL" id="CP027226">
    <property type="protein sequence ID" value="AVM42731.1"/>
    <property type="molecule type" value="Genomic_DNA"/>
</dbReference>
<feature type="binding site" evidence="5">
    <location>
        <begin position="361"/>
        <end position="362"/>
    </location>
    <ligand>
        <name>substrate</name>
    </ligand>
</feature>
<dbReference type="AlphaFoldDB" id="A0A2S0KNW4"/>
<dbReference type="Proteomes" id="UP000237947">
    <property type="component" value="Chromosome"/>
</dbReference>
<dbReference type="RefSeq" id="WP_106012683.1">
    <property type="nucleotide sequence ID" value="NZ_CP027226.1"/>
</dbReference>
<dbReference type="InterPro" id="IPR005194">
    <property type="entry name" value="Glyco_hydro_65_C"/>
</dbReference>
<reference evidence="10" key="1">
    <citation type="submission" date="2018-02" db="EMBL/GenBank/DDBJ databases">
        <authorList>
            <person name="Holder M.E."/>
            <person name="Ajami N.J."/>
            <person name="Petrosino J.F."/>
        </authorList>
    </citation>
    <scope>NUCLEOTIDE SEQUENCE [LARGE SCALE GENOMIC DNA]</scope>
    <source>
        <strain evidence="10">CCUG 47711</strain>
    </source>
</reference>
<evidence type="ECO:0000259" key="8">
    <source>
        <dbReference type="Pfam" id="PF03636"/>
    </source>
</evidence>
<keyword evidence="9" id="KW-0378">Hydrolase</keyword>
<evidence type="ECO:0000313" key="10">
    <source>
        <dbReference type="Proteomes" id="UP000237947"/>
    </source>
</evidence>
<dbReference type="InterPro" id="IPR037018">
    <property type="entry name" value="GH65_N"/>
</dbReference>
<dbReference type="SUPFAM" id="SSF74650">
    <property type="entry name" value="Galactose mutarotase-like"/>
    <property type="match status" value="1"/>
</dbReference>
<evidence type="ECO:0000256" key="3">
    <source>
        <dbReference type="ARBA" id="ARBA00022679"/>
    </source>
</evidence>
<dbReference type="InterPro" id="IPR017045">
    <property type="entry name" value="Malt_Pase/Glycosyl_Hdrlase"/>
</dbReference>
<dbReference type="SUPFAM" id="SSF48208">
    <property type="entry name" value="Six-hairpin glycosidases"/>
    <property type="match status" value="1"/>
</dbReference>
<evidence type="ECO:0000256" key="4">
    <source>
        <dbReference type="PIRSR" id="PIRSR036289-50"/>
    </source>
</evidence>
<dbReference type="PANTHER" id="PTHR11051:SF8">
    <property type="entry name" value="PROTEIN-GLUCOSYLGALACTOSYLHYDROXYLYSINE GLUCOSIDASE"/>
    <property type="match status" value="1"/>
</dbReference>
<comment type="similarity">
    <text evidence="1">Belongs to the glycosyl hydrolase 65 family.</text>
</comment>
<evidence type="ECO:0000259" key="6">
    <source>
        <dbReference type="Pfam" id="PF03632"/>
    </source>
</evidence>
<dbReference type="Gene3D" id="2.60.420.10">
    <property type="entry name" value="Maltose phosphorylase, domain 3"/>
    <property type="match status" value="1"/>
</dbReference>
<feature type="domain" description="Glycoside hydrolase family 65 N-terminal" evidence="8">
    <location>
        <begin position="26"/>
        <end position="269"/>
    </location>
</feature>
<dbReference type="PANTHER" id="PTHR11051">
    <property type="entry name" value="GLYCOSYL HYDROLASE-RELATED"/>
    <property type="match status" value="1"/>
</dbReference>
<organism evidence="9 10">
    <name type="scientific">Fastidiosipila sanguinis</name>
    <dbReference type="NCBI Taxonomy" id="236753"/>
    <lineage>
        <taxon>Bacteria</taxon>
        <taxon>Bacillati</taxon>
        <taxon>Bacillota</taxon>
        <taxon>Clostridia</taxon>
        <taxon>Eubacteriales</taxon>
        <taxon>Oscillospiraceae</taxon>
        <taxon>Fastidiosipila</taxon>
    </lineage>
</organism>
<dbReference type="Gene3D" id="2.70.98.40">
    <property type="entry name" value="Glycoside hydrolase, family 65, N-terminal domain"/>
    <property type="match status" value="1"/>
</dbReference>
<dbReference type="PIRSF" id="PIRSF036289">
    <property type="entry name" value="Glycosyl_hydrolase_malt_phosph"/>
    <property type="match status" value="1"/>
</dbReference>
<evidence type="ECO:0000256" key="2">
    <source>
        <dbReference type="ARBA" id="ARBA00022676"/>
    </source>
</evidence>
<dbReference type="GO" id="GO:0005975">
    <property type="term" value="P:carbohydrate metabolic process"/>
    <property type="evidence" value="ECO:0007669"/>
    <property type="project" value="InterPro"/>
</dbReference>
<evidence type="ECO:0000313" key="9">
    <source>
        <dbReference type="EMBL" id="AVM42731.1"/>
    </source>
</evidence>
<dbReference type="InterPro" id="IPR005196">
    <property type="entry name" value="Glyco_hydro_65_N"/>
</dbReference>
<dbReference type="InterPro" id="IPR011013">
    <property type="entry name" value="Gal_mutarotase_sf_dom"/>
</dbReference>
<feature type="domain" description="Glycoside hydrolase family 65 C-terminal" evidence="7">
    <location>
        <begin position="715"/>
        <end position="769"/>
    </location>
</feature>
<name>A0A2S0KNW4_9FIRM</name>
<dbReference type="KEGG" id="fsa:C5Q98_05670"/>
<gene>
    <name evidence="9" type="ORF">C5Q98_05670</name>
</gene>
<keyword evidence="3" id="KW-0808">Transferase</keyword>
<feature type="domain" description="Glycoside hydrolase family 65 central catalytic" evidence="6">
    <location>
        <begin position="326"/>
        <end position="702"/>
    </location>
</feature>
<accession>A0A2S0KNW4</accession>
<dbReference type="GO" id="GO:0016757">
    <property type="term" value="F:glycosyltransferase activity"/>
    <property type="evidence" value="ECO:0007669"/>
    <property type="project" value="UniProtKB-KW"/>
</dbReference>
<feature type="binding site" evidence="5">
    <location>
        <begin position="614"/>
        <end position="615"/>
    </location>
    <ligand>
        <name>substrate</name>
    </ligand>
</feature>
<evidence type="ECO:0000256" key="1">
    <source>
        <dbReference type="ARBA" id="ARBA00006768"/>
    </source>
</evidence>
<proteinExistence type="inferred from homology"/>
<dbReference type="Pfam" id="PF03632">
    <property type="entry name" value="Glyco_hydro_65m"/>
    <property type="match status" value="1"/>
</dbReference>
<dbReference type="Gene3D" id="1.50.10.10">
    <property type="match status" value="1"/>
</dbReference>
<dbReference type="OrthoDB" id="9758855at2"/>
<dbReference type="InterPro" id="IPR012341">
    <property type="entry name" value="6hp_glycosidase-like_sf"/>
</dbReference>
<dbReference type="InterPro" id="IPR005195">
    <property type="entry name" value="Glyco_hydro_65_M"/>
</dbReference>
<feature type="active site" description="Proton donor" evidence="4">
    <location>
        <position position="501"/>
    </location>
</feature>